<comment type="caution">
    <text evidence="1">The sequence shown here is derived from an EMBL/GenBank/DDBJ whole genome shotgun (WGS) entry which is preliminary data.</text>
</comment>
<name>A0A5M3Q031_9GAMM</name>
<dbReference type="AlphaFoldDB" id="A0A5M3Q031"/>
<dbReference type="EMBL" id="BGZI01000011">
    <property type="protein sequence ID" value="GBO88381.1"/>
    <property type="molecule type" value="Genomic_DNA"/>
</dbReference>
<accession>A0A5M3Q031</accession>
<evidence type="ECO:0000313" key="2">
    <source>
        <dbReference type="Proteomes" id="UP000387223"/>
    </source>
</evidence>
<evidence type="ECO:0000313" key="1">
    <source>
        <dbReference type="EMBL" id="GBO88381.1"/>
    </source>
</evidence>
<dbReference type="Proteomes" id="UP000387223">
    <property type="component" value="Unassembled WGS sequence"/>
</dbReference>
<organism evidence="1 2">
    <name type="scientific">Marinobacter salsuginis</name>
    <dbReference type="NCBI Taxonomy" id="418719"/>
    <lineage>
        <taxon>Bacteria</taxon>
        <taxon>Pseudomonadati</taxon>
        <taxon>Pseudomonadota</taxon>
        <taxon>Gammaproteobacteria</taxon>
        <taxon>Pseudomonadales</taxon>
        <taxon>Marinobacteraceae</taxon>
        <taxon>Marinobacter</taxon>
    </lineage>
</organism>
<proteinExistence type="predicted"/>
<gene>
    <name evidence="1" type="ORF">MSSD14B_20490</name>
</gene>
<sequence length="62" mass="6180">MVAIVFSIMIPGGNCSSRCRTNGAAENGTISATYLVADGSANCSADTATQRGVGGVVRNGTQ</sequence>
<protein>
    <submittedName>
        <fullName evidence="1">Uncharacterized protein</fullName>
    </submittedName>
</protein>
<reference evidence="1 2" key="1">
    <citation type="journal article" date="2019" name="J. Gen. Appl. Microbiol.">
        <title>Aerobic degradation of cis-dichloroethene by the marine bacterium Marinobacter salsuginis strain 5N-3.</title>
        <authorList>
            <person name="Inoue Y."/>
            <person name="Fukunaga Y."/>
            <person name="Katsumata H."/>
            <person name="Ohji S."/>
            <person name="Hosoyama A."/>
            <person name="Mori K."/>
            <person name="Ando K."/>
        </authorList>
    </citation>
    <scope>NUCLEOTIDE SEQUENCE [LARGE SCALE GENOMIC DNA]</scope>
    <source>
        <strain evidence="1 2">NBRC 109114</strain>
    </source>
</reference>